<name>A0ABD4WWR0_PRIMG</name>
<comment type="caution">
    <text evidence="1">The sequence shown here is derived from an EMBL/GenBank/DDBJ whole genome shotgun (WGS) entry which is preliminary data.</text>
</comment>
<reference evidence="1 2" key="1">
    <citation type="submission" date="2023-02" db="EMBL/GenBank/DDBJ databases">
        <authorList>
            <person name="Olszewska D."/>
        </authorList>
    </citation>
    <scope>NUCLEOTIDE SEQUENCE [LARGE SCALE GENOMIC DNA]</scope>
    <source>
        <strain evidence="1 2">FDU301</strain>
    </source>
</reference>
<evidence type="ECO:0000313" key="2">
    <source>
        <dbReference type="Proteomes" id="UP001213771"/>
    </source>
</evidence>
<sequence length="59" mass="6786">METVLNQDSKLHPDTIHKWLFLNGMGFAKKVDKFKTLIITSKNVIDGKLITDWTQLQQG</sequence>
<dbReference type="EMBL" id="JARAOX010000196">
    <property type="protein sequence ID" value="MDD9784549.1"/>
    <property type="molecule type" value="Genomic_DNA"/>
</dbReference>
<evidence type="ECO:0000313" key="1">
    <source>
        <dbReference type="EMBL" id="MDD9784549.1"/>
    </source>
</evidence>
<organism evidence="1 2">
    <name type="scientific">Priestia megaterium</name>
    <name type="common">Bacillus megaterium</name>
    <dbReference type="NCBI Taxonomy" id="1404"/>
    <lineage>
        <taxon>Bacteria</taxon>
        <taxon>Bacillati</taxon>
        <taxon>Bacillota</taxon>
        <taxon>Bacilli</taxon>
        <taxon>Bacillales</taxon>
        <taxon>Bacillaceae</taxon>
        <taxon>Priestia</taxon>
    </lineage>
</organism>
<protein>
    <submittedName>
        <fullName evidence="1">Uncharacterized protein</fullName>
    </submittedName>
</protein>
<accession>A0ABD4WWR0</accession>
<gene>
    <name evidence="1" type="ORF">PVE99_19470</name>
</gene>
<proteinExistence type="predicted"/>
<dbReference type="RefSeq" id="WP_098239893.1">
    <property type="nucleotide sequence ID" value="NZ_JARAOX010000196.1"/>
</dbReference>
<dbReference type="AlphaFoldDB" id="A0ABD4WWR0"/>
<dbReference type="Proteomes" id="UP001213771">
    <property type="component" value="Unassembled WGS sequence"/>
</dbReference>